<proteinExistence type="predicted"/>
<organism evidence="1">
    <name type="scientific">Anguilla anguilla</name>
    <name type="common">European freshwater eel</name>
    <name type="synonym">Muraena anguilla</name>
    <dbReference type="NCBI Taxonomy" id="7936"/>
    <lineage>
        <taxon>Eukaryota</taxon>
        <taxon>Metazoa</taxon>
        <taxon>Chordata</taxon>
        <taxon>Craniata</taxon>
        <taxon>Vertebrata</taxon>
        <taxon>Euteleostomi</taxon>
        <taxon>Actinopterygii</taxon>
        <taxon>Neopterygii</taxon>
        <taxon>Teleostei</taxon>
        <taxon>Anguilliformes</taxon>
        <taxon>Anguillidae</taxon>
        <taxon>Anguilla</taxon>
    </lineage>
</organism>
<sequence>MFYKNSIKCASRVCASPKLYTKRQFDNVECRTMRFKHNLVAKI</sequence>
<accession>A0A0E9WKB6</accession>
<dbReference type="EMBL" id="GBXM01017790">
    <property type="protein sequence ID" value="JAH90787.1"/>
    <property type="molecule type" value="Transcribed_RNA"/>
</dbReference>
<protein>
    <submittedName>
        <fullName evidence="1">Uncharacterized protein</fullName>
    </submittedName>
</protein>
<name>A0A0E9WKB6_ANGAN</name>
<evidence type="ECO:0000313" key="1">
    <source>
        <dbReference type="EMBL" id="JAH90787.1"/>
    </source>
</evidence>
<dbReference type="AlphaFoldDB" id="A0A0E9WKB6"/>
<reference evidence="1" key="2">
    <citation type="journal article" date="2015" name="Fish Shellfish Immunol.">
        <title>Early steps in the European eel (Anguilla anguilla)-Vibrio vulnificus interaction in the gills: Role of the RtxA13 toxin.</title>
        <authorList>
            <person name="Callol A."/>
            <person name="Pajuelo D."/>
            <person name="Ebbesson L."/>
            <person name="Teles M."/>
            <person name="MacKenzie S."/>
            <person name="Amaro C."/>
        </authorList>
    </citation>
    <scope>NUCLEOTIDE SEQUENCE</scope>
</reference>
<reference evidence="1" key="1">
    <citation type="submission" date="2014-11" db="EMBL/GenBank/DDBJ databases">
        <authorList>
            <person name="Amaro Gonzalez C."/>
        </authorList>
    </citation>
    <scope>NUCLEOTIDE SEQUENCE</scope>
</reference>